<dbReference type="GO" id="GO:0004479">
    <property type="term" value="F:methionyl-tRNA formyltransferase activity"/>
    <property type="evidence" value="ECO:0007669"/>
    <property type="project" value="UniProtKB-UniRule"/>
</dbReference>
<dbReference type="EMBL" id="JAAVVK010000002">
    <property type="protein sequence ID" value="NKE38752.1"/>
    <property type="molecule type" value="Genomic_DNA"/>
</dbReference>
<dbReference type="PANTHER" id="PTHR11138:SF5">
    <property type="entry name" value="METHIONYL-TRNA FORMYLTRANSFERASE, MITOCHONDRIAL"/>
    <property type="match status" value="1"/>
</dbReference>
<dbReference type="InterPro" id="IPR005794">
    <property type="entry name" value="Fmt"/>
</dbReference>
<organism evidence="8 9">
    <name type="scientific">Spiroplasma platyhelix PALS-1</name>
    <dbReference type="NCBI Taxonomy" id="1276218"/>
    <lineage>
        <taxon>Bacteria</taxon>
        <taxon>Bacillati</taxon>
        <taxon>Mycoplasmatota</taxon>
        <taxon>Mollicutes</taxon>
        <taxon>Entomoplasmatales</taxon>
        <taxon>Spiroplasmataceae</taxon>
        <taxon>Spiroplasma</taxon>
    </lineage>
</organism>
<evidence type="ECO:0000313" key="8">
    <source>
        <dbReference type="EMBL" id="NKE38752.1"/>
    </source>
</evidence>
<dbReference type="GO" id="GO:0005829">
    <property type="term" value="C:cytosol"/>
    <property type="evidence" value="ECO:0007669"/>
    <property type="project" value="TreeGrafter"/>
</dbReference>
<dbReference type="SUPFAM" id="SSF53328">
    <property type="entry name" value="Formyltransferase"/>
    <property type="match status" value="1"/>
</dbReference>
<evidence type="ECO:0000256" key="4">
    <source>
        <dbReference type="ARBA" id="ARBA00022917"/>
    </source>
</evidence>
<evidence type="ECO:0000256" key="2">
    <source>
        <dbReference type="ARBA" id="ARBA00012261"/>
    </source>
</evidence>
<keyword evidence="3 5" id="KW-0808">Transferase</keyword>
<dbReference type="InterPro" id="IPR002376">
    <property type="entry name" value="Formyl_transf_N"/>
</dbReference>
<feature type="domain" description="Formyl transferase C-terminal" evidence="7">
    <location>
        <begin position="206"/>
        <end position="300"/>
    </location>
</feature>
<dbReference type="InterPro" id="IPR044135">
    <property type="entry name" value="Met-tRNA-FMT_C"/>
</dbReference>
<dbReference type="AlphaFoldDB" id="A0A846TX30"/>
<dbReference type="SUPFAM" id="SSF50486">
    <property type="entry name" value="FMT C-terminal domain-like"/>
    <property type="match status" value="1"/>
</dbReference>
<name>A0A846TX30_9MOLU</name>
<comment type="caution">
    <text evidence="8">The sequence shown here is derived from an EMBL/GenBank/DDBJ whole genome shotgun (WGS) entry which is preliminary data.</text>
</comment>
<dbReference type="CDD" id="cd08646">
    <property type="entry name" value="FMT_core_Met-tRNA-FMT_N"/>
    <property type="match status" value="1"/>
</dbReference>
<evidence type="ECO:0000259" key="6">
    <source>
        <dbReference type="Pfam" id="PF00551"/>
    </source>
</evidence>
<sequence>MVEKVNVLFMGTTIFAKEILTSLLAMKEVNIVGVVCQPDRKIGRKQEIVFSPVKQLALAKAIKLFQPEKISSEYDNLKALAIDVIVTCAYGQFLPSKVLELAKILPLNIHASLLPKLRGGAPIQWAIINNFSETGITLMKMSPKMDAGDIFSQEQIKITSEETYSSLEVKLIALAKQMIEKDLIKIINGQILVKQQNENEVTFGLNITREDELINWDQNAVLVSCKVRGLYDHPIAYTTMNNFIYKIHQVVVSEQKSQKQPGTITLINNLGIFVATKDYDVVLKQIQAAGKKVISASSYFGSSTNPLKVDLVFN</sequence>
<dbReference type="Pfam" id="PF00551">
    <property type="entry name" value="Formyl_trans_N"/>
    <property type="match status" value="1"/>
</dbReference>
<evidence type="ECO:0000256" key="3">
    <source>
        <dbReference type="ARBA" id="ARBA00022679"/>
    </source>
</evidence>
<dbReference type="CDD" id="cd08704">
    <property type="entry name" value="Met_tRNA_FMT_C"/>
    <property type="match status" value="1"/>
</dbReference>
<accession>A0A846TX30</accession>
<keyword evidence="9" id="KW-1185">Reference proteome</keyword>
<dbReference type="Pfam" id="PF02911">
    <property type="entry name" value="Formyl_trans_C"/>
    <property type="match status" value="1"/>
</dbReference>
<evidence type="ECO:0000256" key="1">
    <source>
        <dbReference type="ARBA" id="ARBA00010699"/>
    </source>
</evidence>
<dbReference type="InterPro" id="IPR041711">
    <property type="entry name" value="Met-tRNA-FMT_N"/>
</dbReference>
<reference evidence="8 9" key="1">
    <citation type="submission" date="2020-04" db="EMBL/GenBank/DDBJ databases">
        <title>Complete genome sequence of Spiroplasma platyhelix ATCC 51748, an insect isolate.</title>
        <authorList>
            <person name="Green E.A."/>
            <person name="Klassen J.L."/>
        </authorList>
    </citation>
    <scope>NUCLEOTIDE SEQUENCE [LARGE SCALE GENOMIC DNA]</scope>
    <source>
        <strain evidence="8 9">PALS-1</strain>
    </source>
</reference>
<dbReference type="PANTHER" id="PTHR11138">
    <property type="entry name" value="METHIONYL-TRNA FORMYLTRANSFERASE"/>
    <property type="match status" value="1"/>
</dbReference>
<evidence type="ECO:0000256" key="5">
    <source>
        <dbReference type="HAMAP-Rule" id="MF_00182"/>
    </source>
</evidence>
<dbReference type="Gene3D" id="3.40.50.12230">
    <property type="match status" value="1"/>
</dbReference>
<evidence type="ECO:0000313" key="9">
    <source>
        <dbReference type="Proteomes" id="UP000584587"/>
    </source>
</evidence>
<feature type="binding site" evidence="5">
    <location>
        <begin position="112"/>
        <end position="115"/>
    </location>
    <ligand>
        <name>(6S)-5,6,7,8-tetrahydrofolate</name>
        <dbReference type="ChEBI" id="CHEBI:57453"/>
    </ligand>
</feature>
<gene>
    <name evidence="5" type="primary">fmt</name>
    <name evidence="8" type="ORF">HER12_03210</name>
</gene>
<dbReference type="NCBIfam" id="TIGR00460">
    <property type="entry name" value="fmt"/>
    <property type="match status" value="1"/>
</dbReference>
<dbReference type="HAMAP" id="MF_00182">
    <property type="entry name" value="Formyl_trans"/>
    <property type="match status" value="1"/>
</dbReference>
<proteinExistence type="inferred from homology"/>
<evidence type="ECO:0000259" key="7">
    <source>
        <dbReference type="Pfam" id="PF02911"/>
    </source>
</evidence>
<dbReference type="InterPro" id="IPR036477">
    <property type="entry name" value="Formyl_transf_N_sf"/>
</dbReference>
<comment type="similarity">
    <text evidence="1 5">Belongs to the Fmt family.</text>
</comment>
<dbReference type="EC" id="2.1.2.9" evidence="2 5"/>
<dbReference type="Proteomes" id="UP000584587">
    <property type="component" value="Unassembled WGS sequence"/>
</dbReference>
<dbReference type="RefSeq" id="WP_168105223.1">
    <property type="nucleotide sequence ID" value="NZ_CP051215.1"/>
</dbReference>
<keyword evidence="4 5" id="KW-0648">Protein biosynthesis</keyword>
<protein>
    <recommendedName>
        <fullName evidence="2 5">Methionyl-tRNA formyltransferase</fullName>
        <ecNumber evidence="2 5">2.1.2.9</ecNumber>
    </recommendedName>
</protein>
<dbReference type="InterPro" id="IPR005793">
    <property type="entry name" value="Formyl_trans_C"/>
</dbReference>
<dbReference type="InterPro" id="IPR011034">
    <property type="entry name" value="Formyl_transferase-like_C_sf"/>
</dbReference>
<comment type="catalytic activity">
    <reaction evidence="5">
        <text>L-methionyl-tRNA(fMet) + (6R)-10-formyltetrahydrofolate = N-formyl-L-methionyl-tRNA(fMet) + (6S)-5,6,7,8-tetrahydrofolate + H(+)</text>
        <dbReference type="Rhea" id="RHEA:24380"/>
        <dbReference type="Rhea" id="RHEA-COMP:9952"/>
        <dbReference type="Rhea" id="RHEA-COMP:9953"/>
        <dbReference type="ChEBI" id="CHEBI:15378"/>
        <dbReference type="ChEBI" id="CHEBI:57453"/>
        <dbReference type="ChEBI" id="CHEBI:78530"/>
        <dbReference type="ChEBI" id="CHEBI:78844"/>
        <dbReference type="ChEBI" id="CHEBI:195366"/>
        <dbReference type="EC" id="2.1.2.9"/>
    </reaction>
</comment>
<comment type="function">
    <text evidence="5">Attaches a formyl group to the free amino group of methionyl-tRNA(fMet). The formyl group appears to play a dual role in the initiator identity of N-formylmethionyl-tRNA by promoting its recognition by IF2 and preventing the misappropriation of this tRNA by the elongation apparatus.</text>
</comment>
<feature type="domain" description="Formyl transferase N-terminal" evidence="6">
    <location>
        <begin position="4"/>
        <end position="179"/>
    </location>
</feature>